<dbReference type="KEGG" id="jas:FJQ89_25080"/>
<evidence type="ECO:0000313" key="7">
    <source>
        <dbReference type="EMBL" id="QDG73342.1"/>
    </source>
</evidence>
<dbReference type="CDD" id="cd02062">
    <property type="entry name" value="Nitro_FMN_reductase"/>
    <property type="match status" value="1"/>
</dbReference>
<dbReference type="SUPFAM" id="SSF55469">
    <property type="entry name" value="FMN-dependent nitroreductase-like"/>
    <property type="match status" value="1"/>
</dbReference>
<evidence type="ECO:0000256" key="1">
    <source>
        <dbReference type="ARBA" id="ARBA00001917"/>
    </source>
</evidence>
<keyword evidence="3" id="KW-0285">Flavoprotein</keyword>
<evidence type="ECO:0000256" key="4">
    <source>
        <dbReference type="ARBA" id="ARBA00022643"/>
    </source>
</evidence>
<dbReference type="PANTHER" id="PTHR43673">
    <property type="entry name" value="NAD(P)H NITROREDUCTASE YDGI-RELATED"/>
    <property type="match status" value="1"/>
</dbReference>
<dbReference type="InterPro" id="IPR000415">
    <property type="entry name" value="Nitroreductase-like"/>
</dbReference>
<evidence type="ECO:0000256" key="5">
    <source>
        <dbReference type="ARBA" id="ARBA00023002"/>
    </source>
</evidence>
<comment type="similarity">
    <text evidence="2">Belongs to the nitroreductase family.</text>
</comment>
<keyword evidence="8" id="KW-1185">Reference proteome</keyword>
<keyword evidence="4" id="KW-0288">FMN</keyword>
<dbReference type="Pfam" id="PF00881">
    <property type="entry name" value="Nitroreductase"/>
    <property type="match status" value="2"/>
</dbReference>
<dbReference type="RefSeq" id="WP_141172149.1">
    <property type="nucleotide sequence ID" value="NZ_CP041185.1"/>
</dbReference>
<evidence type="ECO:0000256" key="3">
    <source>
        <dbReference type="ARBA" id="ARBA00022630"/>
    </source>
</evidence>
<dbReference type="Proteomes" id="UP000316665">
    <property type="component" value="Chromosome"/>
</dbReference>
<organism evidence="7 8">
    <name type="scientific">Janthinobacterium tructae</name>
    <dbReference type="NCBI Taxonomy" id="2590869"/>
    <lineage>
        <taxon>Bacteria</taxon>
        <taxon>Pseudomonadati</taxon>
        <taxon>Pseudomonadota</taxon>
        <taxon>Betaproteobacteria</taxon>
        <taxon>Burkholderiales</taxon>
        <taxon>Oxalobacteraceae</taxon>
        <taxon>Janthinobacterium</taxon>
    </lineage>
</organism>
<comment type="cofactor">
    <cofactor evidence="1">
        <name>FMN</name>
        <dbReference type="ChEBI" id="CHEBI:58210"/>
    </cofactor>
</comment>
<evidence type="ECO:0000256" key="2">
    <source>
        <dbReference type="ARBA" id="ARBA00007118"/>
    </source>
</evidence>
<dbReference type="EMBL" id="CP041185">
    <property type="protein sequence ID" value="QDG73342.1"/>
    <property type="molecule type" value="Genomic_DNA"/>
</dbReference>
<protein>
    <recommendedName>
        <fullName evidence="6">Nitroreductase domain-containing protein</fullName>
    </recommendedName>
</protein>
<sequence>MSDFKQTVPVPGLKARLKQQLRAHPLLWGVYWRAKQQIRRLALMRYFWYDIRHTYRGMFWRHQHVEVPTLGAEMLFQYHKLEKGLVMPGKRRLFGLEPAHASMQLIQRWRAAGHDLQDPVYVGAVETLRAYQRRLRDNELDPKGIILPQVDVFLQNSGDGDAALATPQKLVKAMVTERSPAATFRSLTEARRSVRSFLPETVPYGVFEEAVRLAQLSPSACNRQPCRIYLVSDEEQRRQLLALQNGNLGFGHMAPHVAIITADEECFFDASERHEPYVDGGLFSMSFILALRAQNVASCCLNWCVSPETDRRAHALFALPQSQRIVMLMAIGYAPEECAVPRSPRRGLEQVLISL</sequence>
<reference evidence="7 8" key="1">
    <citation type="submission" date="2019-06" db="EMBL/GenBank/DDBJ databases">
        <title>Complete genome sequence of Janthinobacterium sp. SNU WT3 isolated from diseased rainbow trout.</title>
        <authorList>
            <person name="Oh W.T."/>
            <person name="Park S.C."/>
        </authorList>
    </citation>
    <scope>NUCLEOTIDE SEQUENCE [LARGE SCALE GENOMIC DNA]</scope>
    <source>
        <strain evidence="7 8">SNU WT3</strain>
    </source>
</reference>
<feature type="domain" description="Nitroreductase" evidence="6">
    <location>
        <begin position="244"/>
        <end position="333"/>
    </location>
</feature>
<dbReference type="GO" id="GO:0016491">
    <property type="term" value="F:oxidoreductase activity"/>
    <property type="evidence" value="ECO:0007669"/>
    <property type="project" value="UniProtKB-KW"/>
</dbReference>
<dbReference type="OrthoDB" id="9773807at2"/>
<accession>A0A4Y6RJY0</accession>
<evidence type="ECO:0000259" key="6">
    <source>
        <dbReference type="Pfam" id="PF00881"/>
    </source>
</evidence>
<dbReference type="AlphaFoldDB" id="A0A4Y6RJY0"/>
<dbReference type="Gene3D" id="3.40.109.10">
    <property type="entry name" value="NADH Oxidase"/>
    <property type="match status" value="1"/>
</dbReference>
<evidence type="ECO:0000313" key="8">
    <source>
        <dbReference type="Proteomes" id="UP000316665"/>
    </source>
</evidence>
<feature type="domain" description="Nitroreductase" evidence="6">
    <location>
        <begin position="190"/>
        <end position="242"/>
    </location>
</feature>
<name>A0A4Y6RJY0_9BURK</name>
<dbReference type="InterPro" id="IPR029479">
    <property type="entry name" value="Nitroreductase"/>
</dbReference>
<keyword evidence="5" id="KW-0560">Oxidoreductase</keyword>
<gene>
    <name evidence="7" type="ORF">FJQ89_25080</name>
</gene>
<dbReference type="PANTHER" id="PTHR43673:SF2">
    <property type="entry name" value="NITROREDUCTASE"/>
    <property type="match status" value="1"/>
</dbReference>
<proteinExistence type="inferred from homology"/>